<dbReference type="PROSITE" id="PS51192">
    <property type="entry name" value="HELICASE_ATP_BIND_1"/>
    <property type="match status" value="1"/>
</dbReference>
<dbReference type="PROSITE" id="PS51194">
    <property type="entry name" value="HELICASE_CTER"/>
    <property type="match status" value="1"/>
</dbReference>
<evidence type="ECO:0000256" key="2">
    <source>
        <dbReference type="ARBA" id="ARBA00022801"/>
    </source>
</evidence>
<organism evidence="13">
    <name type="scientific">Sarcoptes scabiei</name>
    <name type="common">Itch mite</name>
    <name type="synonym">Acarus scabiei</name>
    <dbReference type="NCBI Taxonomy" id="52283"/>
    <lineage>
        <taxon>Eukaryota</taxon>
        <taxon>Metazoa</taxon>
        <taxon>Ecdysozoa</taxon>
        <taxon>Arthropoda</taxon>
        <taxon>Chelicerata</taxon>
        <taxon>Arachnida</taxon>
        <taxon>Acari</taxon>
        <taxon>Acariformes</taxon>
        <taxon>Sarcoptiformes</taxon>
        <taxon>Astigmata</taxon>
        <taxon>Psoroptidia</taxon>
        <taxon>Sarcoptoidea</taxon>
        <taxon>Sarcoptidae</taxon>
        <taxon>Sarcoptinae</taxon>
        <taxon>Sarcoptes</taxon>
    </lineage>
</organism>
<evidence type="ECO:0000256" key="8">
    <source>
        <dbReference type="RuleBase" id="RU000492"/>
    </source>
</evidence>
<comment type="catalytic activity">
    <reaction evidence="7 9">
        <text>ATP + H2O = ADP + phosphate + H(+)</text>
        <dbReference type="Rhea" id="RHEA:13065"/>
        <dbReference type="ChEBI" id="CHEBI:15377"/>
        <dbReference type="ChEBI" id="CHEBI:15378"/>
        <dbReference type="ChEBI" id="CHEBI:30616"/>
        <dbReference type="ChEBI" id="CHEBI:43474"/>
        <dbReference type="ChEBI" id="CHEBI:456216"/>
        <dbReference type="EC" id="3.6.4.13"/>
    </reaction>
</comment>
<proteinExistence type="inferred from homology"/>
<keyword evidence="4 8" id="KW-0067">ATP-binding</keyword>
<dbReference type="InterPro" id="IPR025313">
    <property type="entry name" value="SPB4-like_CTE"/>
</dbReference>
<evidence type="ECO:0000256" key="5">
    <source>
        <dbReference type="ARBA" id="ARBA00022884"/>
    </source>
</evidence>
<dbReference type="InterPro" id="IPR027417">
    <property type="entry name" value="P-loop_NTPase"/>
</dbReference>
<dbReference type="GO" id="GO:0003723">
    <property type="term" value="F:RNA binding"/>
    <property type="evidence" value="ECO:0007669"/>
    <property type="project" value="UniProtKB-UniRule"/>
</dbReference>
<comment type="domain">
    <text evidence="9">The Q motif is unique to and characteristic of the DEAD box family of RNA helicases and controls ATP binding and hydrolysis.</text>
</comment>
<dbReference type="OrthoDB" id="10259640at2759"/>
<keyword evidence="2 8" id="KW-0378">Hydrolase</keyword>
<dbReference type="Pfam" id="PF00270">
    <property type="entry name" value="DEAD"/>
    <property type="match status" value="1"/>
</dbReference>
<comment type="similarity">
    <text evidence="6">Belongs to the DEAD box helicase family. DDX18/HAS1 subfamily.</text>
</comment>
<dbReference type="Pfam" id="PF13959">
    <property type="entry name" value="CTE_SPB4"/>
    <property type="match status" value="1"/>
</dbReference>
<dbReference type="AlphaFoldDB" id="A0A834RC78"/>
<sequence>MENSANTNGKKRKRNLRTNMNEINEHENIDDSTNLKENKTICEDEAVKRISSKASFTSNDKSFANEELKLSSNTLQALELMKFSSMTEIQFKCIPHLLKGKDIVACAKTGSGKTLAFLIPAIELMWNLEFKPRNGLGVLIISPTRELALQTFNVLESLLKFHKQSYGLIIGGIDRSTEANKLKKGVNIIVATPGRILDHLENTNDFNYKNLQCLIIDEADRLLDIGFEQTIRKILGFFPRKRQTMLFSATMTKETENLIPLALNDPIHIGIESKSDDTATVAGLRQGFVTLTMDKRLPLLFTFIKKNQSKKIMVFFSSCMSVKFHHELFNYIDVPVLSIHGKQKQNKRTTTFLQFRNMTSGVLFCTDLAARGLDIQNIDWIVQYDPPDDPKEYIHRVGRTARGLEGKGNALLFLNPEEMGFLQFLREYNIPVSEFTFSWNKVLNIQSDVLTIYIEKLVSRNYFLNSSATEAFKSYTRSYASHSAKTIFNLNSLDLNAVAKSFGLQRTPFVSIPLYNGKSGKEFRKAQRRPGKLLNKSESKIVNHFKRTKMDKSVIFKPIPLKKDNRQFSS</sequence>
<keyword evidence="5 9" id="KW-0694">RNA-binding</keyword>
<dbReference type="Pfam" id="PF00271">
    <property type="entry name" value="Helicase_C"/>
    <property type="match status" value="1"/>
</dbReference>
<dbReference type="InterPro" id="IPR001650">
    <property type="entry name" value="Helicase_C-like"/>
</dbReference>
<name>A0A834RC78_SARSC</name>
<keyword evidence="1 8" id="KW-0547">Nucleotide-binding</keyword>
<reference evidence="15" key="1">
    <citation type="journal article" date="2020" name="PLoS Negl. Trop. Dis.">
        <title>High-quality nuclear genome for Sarcoptes scabiei-A critical resource for a neglected parasite.</title>
        <authorList>
            <person name="Korhonen P.K."/>
            <person name="Gasser R.B."/>
            <person name="Ma G."/>
            <person name="Wang T."/>
            <person name="Stroehlein A.J."/>
            <person name="Young N.D."/>
            <person name="Ang C.S."/>
            <person name="Fernando D.D."/>
            <person name="Lu H.C."/>
            <person name="Taylor S."/>
            <person name="Reynolds S.L."/>
            <person name="Mofiz E."/>
            <person name="Najaraj S.H."/>
            <person name="Gowda H."/>
            <person name="Madugundu A."/>
            <person name="Renuse S."/>
            <person name="Holt D."/>
            <person name="Pandey A."/>
            <person name="Papenfuss A.T."/>
            <person name="Fischer K."/>
        </authorList>
    </citation>
    <scope>NUCLEOTIDE SEQUENCE [LARGE SCALE GENOMIC DNA]</scope>
</reference>
<keyword evidence="3 8" id="KW-0347">Helicase</keyword>
<dbReference type="FunFam" id="3.40.50.300:FF:000379">
    <property type="entry name" value="RNA helicase"/>
    <property type="match status" value="1"/>
</dbReference>
<dbReference type="SMART" id="SM01178">
    <property type="entry name" value="DUF4217"/>
    <property type="match status" value="1"/>
</dbReference>
<gene>
    <name evidence="13" type="ORF">SSS_7724</name>
</gene>
<evidence type="ECO:0000256" key="7">
    <source>
        <dbReference type="ARBA" id="ARBA00047984"/>
    </source>
</evidence>
<dbReference type="InterPro" id="IPR014001">
    <property type="entry name" value="Helicase_ATP-bd"/>
</dbReference>
<dbReference type="InterPro" id="IPR000629">
    <property type="entry name" value="RNA-helicase_DEAD-box_CS"/>
</dbReference>
<dbReference type="GO" id="GO:0005524">
    <property type="term" value="F:ATP binding"/>
    <property type="evidence" value="ECO:0007669"/>
    <property type="project" value="UniProtKB-UniRule"/>
</dbReference>
<protein>
    <recommendedName>
        <fullName evidence="9">ATP-dependent RNA helicase</fullName>
        <ecNumber evidence="9">3.6.4.13</ecNumber>
    </recommendedName>
</protein>
<evidence type="ECO:0000256" key="4">
    <source>
        <dbReference type="ARBA" id="ARBA00022840"/>
    </source>
</evidence>
<dbReference type="InterPro" id="IPR011545">
    <property type="entry name" value="DEAD/DEAH_box_helicase_dom"/>
</dbReference>
<evidence type="ECO:0000256" key="9">
    <source>
        <dbReference type="RuleBase" id="RU365068"/>
    </source>
</evidence>
<evidence type="ECO:0000313" key="14">
    <source>
        <dbReference type="EnsemblMetazoa" id="KAF7494042.1"/>
    </source>
</evidence>
<reference evidence="13" key="2">
    <citation type="submission" date="2020-01" db="EMBL/GenBank/DDBJ databases">
        <authorList>
            <person name="Korhonen P.K.K."/>
            <person name="Guangxu M.G."/>
            <person name="Wang T.W."/>
            <person name="Stroehlein A.J.S."/>
            <person name="Young N.D."/>
            <person name="Ang C.-S.A."/>
            <person name="Fernando D.W.F."/>
            <person name="Lu H.L."/>
            <person name="Taylor S.T."/>
            <person name="Ehtesham M.E.M."/>
            <person name="Najaraj S.H.N."/>
            <person name="Harsha G.H.G."/>
            <person name="Madugundu A.M."/>
            <person name="Renuse S.R."/>
            <person name="Holt D.H."/>
            <person name="Pandey A.P."/>
            <person name="Papenfuss A.P."/>
            <person name="Gasser R.B.G."/>
            <person name="Fischer K.F."/>
        </authorList>
    </citation>
    <scope>NUCLEOTIDE SEQUENCE</scope>
    <source>
        <strain evidence="13">SSS_KF_BRIS2020</strain>
    </source>
</reference>
<dbReference type="GO" id="GO:0003724">
    <property type="term" value="F:RNA helicase activity"/>
    <property type="evidence" value="ECO:0007669"/>
    <property type="project" value="UniProtKB-EC"/>
</dbReference>
<dbReference type="PROSITE" id="PS00039">
    <property type="entry name" value="DEAD_ATP_HELICASE"/>
    <property type="match status" value="1"/>
</dbReference>
<dbReference type="SMART" id="SM00487">
    <property type="entry name" value="DEXDc"/>
    <property type="match status" value="1"/>
</dbReference>
<reference evidence="14" key="3">
    <citation type="submission" date="2022-06" db="UniProtKB">
        <authorList>
            <consortium name="EnsemblMetazoa"/>
        </authorList>
    </citation>
    <scope>IDENTIFICATION</scope>
</reference>
<evidence type="ECO:0000313" key="15">
    <source>
        <dbReference type="Proteomes" id="UP000070412"/>
    </source>
</evidence>
<dbReference type="SUPFAM" id="SSF52540">
    <property type="entry name" value="P-loop containing nucleoside triphosphate hydrolases"/>
    <property type="match status" value="2"/>
</dbReference>
<evidence type="ECO:0000259" key="11">
    <source>
        <dbReference type="PROSITE" id="PS51192"/>
    </source>
</evidence>
<dbReference type="EC" id="3.6.4.13" evidence="9"/>
<evidence type="ECO:0000256" key="3">
    <source>
        <dbReference type="ARBA" id="ARBA00022806"/>
    </source>
</evidence>
<dbReference type="Gene3D" id="3.40.50.300">
    <property type="entry name" value="P-loop containing nucleotide triphosphate hydrolases"/>
    <property type="match status" value="2"/>
</dbReference>
<keyword evidence="15" id="KW-1185">Reference proteome</keyword>
<accession>A0A834RC78</accession>
<dbReference type="Proteomes" id="UP000070412">
    <property type="component" value="Unassembled WGS sequence"/>
</dbReference>
<comment type="function">
    <text evidence="9">RNA helicase.</text>
</comment>
<dbReference type="CDD" id="cd18787">
    <property type="entry name" value="SF2_C_DEAD"/>
    <property type="match status" value="1"/>
</dbReference>
<dbReference type="PANTHER" id="PTHR24031">
    <property type="entry name" value="RNA HELICASE"/>
    <property type="match status" value="1"/>
</dbReference>
<feature type="domain" description="Helicase ATP-binding" evidence="11">
    <location>
        <begin position="94"/>
        <end position="269"/>
    </location>
</feature>
<dbReference type="EMBL" id="WVUK01000054">
    <property type="protein sequence ID" value="KAF7494042.1"/>
    <property type="molecule type" value="Genomic_DNA"/>
</dbReference>
<feature type="region of interest" description="Disordered" evidence="10">
    <location>
        <begin position="1"/>
        <end position="31"/>
    </location>
</feature>
<evidence type="ECO:0000256" key="1">
    <source>
        <dbReference type="ARBA" id="ARBA00022741"/>
    </source>
</evidence>
<dbReference type="GO" id="GO:0016787">
    <property type="term" value="F:hydrolase activity"/>
    <property type="evidence" value="ECO:0007669"/>
    <property type="project" value="UniProtKB-KW"/>
</dbReference>
<feature type="domain" description="Helicase C-terminal" evidence="12">
    <location>
        <begin position="296"/>
        <end position="443"/>
    </location>
</feature>
<evidence type="ECO:0000259" key="12">
    <source>
        <dbReference type="PROSITE" id="PS51194"/>
    </source>
</evidence>
<evidence type="ECO:0000256" key="6">
    <source>
        <dbReference type="ARBA" id="ARBA00024357"/>
    </source>
</evidence>
<dbReference type="EnsemblMetazoa" id="SSS_7724s_mrna">
    <property type="protein sequence ID" value="KAF7494042.1"/>
    <property type="gene ID" value="SSS_7724"/>
</dbReference>
<evidence type="ECO:0000256" key="10">
    <source>
        <dbReference type="SAM" id="MobiDB-lite"/>
    </source>
</evidence>
<dbReference type="SMART" id="SM00490">
    <property type="entry name" value="HELICc"/>
    <property type="match status" value="1"/>
</dbReference>
<evidence type="ECO:0000313" key="13">
    <source>
        <dbReference type="EMBL" id="KAF7494042.1"/>
    </source>
</evidence>